<evidence type="ECO:0000313" key="1">
    <source>
        <dbReference type="EMBL" id="GIY36545.1"/>
    </source>
</evidence>
<organism evidence="1 2">
    <name type="scientific">Caerostris extrusa</name>
    <name type="common">Bark spider</name>
    <name type="synonym">Caerostris bankana</name>
    <dbReference type="NCBI Taxonomy" id="172846"/>
    <lineage>
        <taxon>Eukaryota</taxon>
        <taxon>Metazoa</taxon>
        <taxon>Ecdysozoa</taxon>
        <taxon>Arthropoda</taxon>
        <taxon>Chelicerata</taxon>
        <taxon>Arachnida</taxon>
        <taxon>Araneae</taxon>
        <taxon>Araneomorphae</taxon>
        <taxon>Entelegynae</taxon>
        <taxon>Araneoidea</taxon>
        <taxon>Araneidae</taxon>
        <taxon>Caerostris</taxon>
    </lineage>
</organism>
<keyword evidence="2" id="KW-1185">Reference proteome</keyword>
<name>A0AAV4SVN4_CAEEX</name>
<gene>
    <name evidence="1" type="primary">Dlgap1</name>
    <name evidence="1" type="ORF">CEXT_110401</name>
</gene>
<accession>A0AAV4SVN4</accession>
<sequence length="228" mass="25549">MNLRKEIKNKPHSASFTNLQISESFQHFRSVSYFEAVTNVSLSGSHKSFESNSCMEKSKGKRPEVPACPVSFENLGRSFIVSSSEGKNPWIVIEFAPRDDPDVSSNSDRSDHSIELAVKSKVQHFTSLKDLSDNPGNDVCNCALSNSRRDSTPKCNLNSFSASKNSINFDGPNKYKSEGSIFFHLSPRRRLENLKHMLKNFSKRASFAPPPLYTHLAQDHVHSKVNLA</sequence>
<evidence type="ECO:0000313" key="2">
    <source>
        <dbReference type="Proteomes" id="UP001054945"/>
    </source>
</evidence>
<dbReference type="Proteomes" id="UP001054945">
    <property type="component" value="Unassembled WGS sequence"/>
</dbReference>
<dbReference type="AlphaFoldDB" id="A0AAV4SVN4"/>
<reference evidence="1 2" key="1">
    <citation type="submission" date="2021-06" db="EMBL/GenBank/DDBJ databases">
        <title>Caerostris extrusa draft genome.</title>
        <authorList>
            <person name="Kono N."/>
            <person name="Arakawa K."/>
        </authorList>
    </citation>
    <scope>NUCLEOTIDE SEQUENCE [LARGE SCALE GENOMIC DNA]</scope>
</reference>
<proteinExistence type="predicted"/>
<dbReference type="EMBL" id="BPLR01010062">
    <property type="protein sequence ID" value="GIY36545.1"/>
    <property type="molecule type" value="Genomic_DNA"/>
</dbReference>
<comment type="caution">
    <text evidence="1">The sequence shown here is derived from an EMBL/GenBank/DDBJ whole genome shotgun (WGS) entry which is preliminary data.</text>
</comment>
<protein>
    <submittedName>
        <fullName evidence="1">Disks large-associated protein 1</fullName>
    </submittedName>
</protein>